<dbReference type="Pfam" id="PF02254">
    <property type="entry name" value="TrkA_N"/>
    <property type="match status" value="2"/>
</dbReference>
<dbReference type="Gene3D" id="3.30.70.1450">
    <property type="entry name" value="Regulator of K+ conductance, C-terminal domain"/>
    <property type="match status" value="2"/>
</dbReference>
<keyword evidence="3" id="KW-0633">Potassium transport</keyword>
<dbReference type="InterPro" id="IPR003148">
    <property type="entry name" value="RCK_N"/>
</dbReference>
<keyword evidence="6" id="KW-0406">Ion transport</keyword>
<evidence type="ECO:0000313" key="9">
    <source>
        <dbReference type="EMBL" id="AXC50857.1"/>
    </source>
</evidence>
<dbReference type="RefSeq" id="WP_114077145.1">
    <property type="nucleotide sequence ID" value="NZ_CP030918.1"/>
</dbReference>
<dbReference type="KEGG" id="pars:DRW48_15285"/>
<organism evidence="9 10">
    <name type="scientific">Paracoccus suum</name>
    <dbReference type="NCBI Taxonomy" id="2259340"/>
    <lineage>
        <taxon>Bacteria</taxon>
        <taxon>Pseudomonadati</taxon>
        <taxon>Pseudomonadota</taxon>
        <taxon>Alphaproteobacteria</taxon>
        <taxon>Rhodobacterales</taxon>
        <taxon>Paracoccaceae</taxon>
        <taxon>Paracoccus</taxon>
    </lineage>
</organism>
<dbReference type="EMBL" id="CP030918">
    <property type="protein sequence ID" value="AXC50857.1"/>
    <property type="molecule type" value="Genomic_DNA"/>
</dbReference>
<dbReference type="InterPro" id="IPR036291">
    <property type="entry name" value="NAD(P)-bd_dom_sf"/>
</dbReference>
<dbReference type="NCBIfam" id="NF007039">
    <property type="entry name" value="PRK09496.3-2"/>
    <property type="match status" value="1"/>
</dbReference>
<evidence type="ECO:0000259" key="8">
    <source>
        <dbReference type="PROSITE" id="PS51202"/>
    </source>
</evidence>
<dbReference type="NCBIfam" id="NF007031">
    <property type="entry name" value="PRK09496.1-2"/>
    <property type="match status" value="1"/>
</dbReference>
<evidence type="ECO:0000256" key="5">
    <source>
        <dbReference type="ARBA" id="ARBA00023027"/>
    </source>
</evidence>
<evidence type="ECO:0000256" key="1">
    <source>
        <dbReference type="ARBA" id="ARBA00017378"/>
    </source>
</evidence>
<dbReference type="PANTHER" id="PTHR43833:SF5">
    <property type="entry name" value="TRK SYSTEM POTASSIUM UPTAKE PROTEIN TRKA"/>
    <property type="match status" value="1"/>
</dbReference>
<keyword evidence="2" id="KW-0813">Transport</keyword>
<dbReference type="SUPFAM" id="SSF51735">
    <property type="entry name" value="NAD(P)-binding Rossmann-fold domains"/>
    <property type="match status" value="2"/>
</dbReference>
<evidence type="ECO:0000256" key="2">
    <source>
        <dbReference type="ARBA" id="ARBA00022448"/>
    </source>
</evidence>
<dbReference type="Gene3D" id="3.40.50.720">
    <property type="entry name" value="NAD(P)-binding Rossmann-like Domain"/>
    <property type="match status" value="2"/>
</dbReference>
<dbReference type="GO" id="GO:0015079">
    <property type="term" value="F:potassium ion transmembrane transporter activity"/>
    <property type="evidence" value="ECO:0007669"/>
    <property type="project" value="InterPro"/>
</dbReference>
<name>A0A344PNA2_9RHOB</name>
<dbReference type="Pfam" id="PF02080">
    <property type="entry name" value="TrkA_C"/>
    <property type="match status" value="2"/>
</dbReference>
<dbReference type="InterPro" id="IPR006036">
    <property type="entry name" value="K_uptake_TrkA"/>
</dbReference>
<dbReference type="PROSITE" id="PS51201">
    <property type="entry name" value="RCK_N"/>
    <property type="match status" value="2"/>
</dbReference>
<evidence type="ECO:0000256" key="6">
    <source>
        <dbReference type="ARBA" id="ARBA00023065"/>
    </source>
</evidence>
<sequence>MKIIVCGAGRVGWQIARQLAAEGNDVTLVDIDAEVIRRATDELDVRGVAGFASHPDVLDRAGAADCDLIIAVTPLDEVNMVVCEVAHAVFEVPRKIARLRSPAYLDALWSDLYRTDRLPIDVVISPEREVAQAAYERLIAPTAFATGSFLGGVAQLYGLVPEEGSAVIGTPLRQLSELFPQLRALVLAIERDGRLFATEPRDQVLAGDRVYVMVHAEDAPRTLELFGRALRHPGRVVLIGGGPVAIVLAQMLEGAKPPAKVTVIESHLARAEAAADALDGTLVLHGDGLRAELLAEAGIAHADAAVAMTGDDRVNILAAIRAKQLGANLSIPIINDAGLAPLMDAVPLDAWIDPRAVTVSTILRHIRRGRVRDVRLIGEGAAEVMEAQVLPRSGLAGRTMTSVGLPPGAMFGLVRRGDKILMPHPTLRLEPGDLVCILAVTSDMPEVERLLQVGIDYF</sequence>
<dbReference type="Proteomes" id="UP000252023">
    <property type="component" value="Chromosome"/>
</dbReference>
<dbReference type="PANTHER" id="PTHR43833">
    <property type="entry name" value="POTASSIUM CHANNEL PROTEIN 2-RELATED-RELATED"/>
    <property type="match status" value="1"/>
</dbReference>
<dbReference type="NCBIfam" id="NF007032">
    <property type="entry name" value="PRK09496.1-4"/>
    <property type="match status" value="1"/>
</dbReference>
<proteinExistence type="predicted"/>
<dbReference type="OrthoDB" id="9775180at2"/>
<reference evidence="10" key="1">
    <citation type="submission" date="2018-07" db="EMBL/GenBank/DDBJ databases">
        <title>Genome sequencing of Paracoccus sp. SC2-6.</title>
        <authorList>
            <person name="Heo J."/>
            <person name="Kim S.-J."/>
            <person name="Kwon S.-W."/>
        </authorList>
    </citation>
    <scope>NUCLEOTIDE SEQUENCE [LARGE SCALE GENOMIC DNA]</scope>
    <source>
        <strain evidence="10">SC2-6</strain>
    </source>
</reference>
<evidence type="ECO:0000256" key="3">
    <source>
        <dbReference type="ARBA" id="ARBA00022538"/>
    </source>
</evidence>
<keyword evidence="4" id="KW-0630">Potassium</keyword>
<dbReference type="GO" id="GO:0005886">
    <property type="term" value="C:plasma membrane"/>
    <property type="evidence" value="ECO:0007669"/>
    <property type="project" value="InterPro"/>
</dbReference>
<keyword evidence="5" id="KW-0520">NAD</keyword>
<gene>
    <name evidence="9" type="ORF">DRW48_15285</name>
</gene>
<dbReference type="PRINTS" id="PR00335">
    <property type="entry name" value="KUPTAKETRKA"/>
</dbReference>
<feature type="domain" description="RCK C-terminal" evidence="8">
    <location>
        <begin position="144"/>
        <end position="228"/>
    </location>
</feature>
<evidence type="ECO:0000259" key="7">
    <source>
        <dbReference type="PROSITE" id="PS51201"/>
    </source>
</evidence>
<dbReference type="InterPro" id="IPR006037">
    <property type="entry name" value="RCK_C"/>
</dbReference>
<dbReference type="InterPro" id="IPR036721">
    <property type="entry name" value="RCK_C_sf"/>
</dbReference>
<keyword evidence="10" id="KW-1185">Reference proteome</keyword>
<dbReference type="InterPro" id="IPR050721">
    <property type="entry name" value="Trk_Ktr_HKT_K-transport"/>
</dbReference>
<feature type="domain" description="RCK C-terminal" evidence="8">
    <location>
        <begin position="372"/>
        <end position="453"/>
    </location>
</feature>
<evidence type="ECO:0000256" key="4">
    <source>
        <dbReference type="ARBA" id="ARBA00022958"/>
    </source>
</evidence>
<dbReference type="AlphaFoldDB" id="A0A344PNA2"/>
<evidence type="ECO:0000313" key="10">
    <source>
        <dbReference type="Proteomes" id="UP000252023"/>
    </source>
</evidence>
<feature type="domain" description="RCK N-terminal" evidence="7">
    <location>
        <begin position="233"/>
        <end position="361"/>
    </location>
</feature>
<protein>
    <recommendedName>
        <fullName evidence="1">Trk system potassium uptake protein TrkA</fullName>
    </recommendedName>
</protein>
<dbReference type="PROSITE" id="PS51202">
    <property type="entry name" value="RCK_C"/>
    <property type="match status" value="2"/>
</dbReference>
<dbReference type="SUPFAM" id="SSF116726">
    <property type="entry name" value="TrkA C-terminal domain-like"/>
    <property type="match status" value="2"/>
</dbReference>
<feature type="domain" description="RCK N-terminal" evidence="7">
    <location>
        <begin position="1"/>
        <end position="124"/>
    </location>
</feature>
<accession>A0A344PNA2</accession>